<accession>A0A645BZT1</accession>
<sequence length="66" mass="7622">MGVPPTVSLRLPTMLFQPITRITRKSQALSLKVKRVYWKPLVLLLSMAVKILQERWICPIPVRPLV</sequence>
<proteinExistence type="predicted"/>
<comment type="caution">
    <text evidence="1">The sequence shown here is derived from an EMBL/GenBank/DDBJ whole genome shotgun (WGS) entry which is preliminary data.</text>
</comment>
<name>A0A645BZT1_9ZZZZ</name>
<dbReference type="AlphaFoldDB" id="A0A645BZT1"/>
<organism evidence="1">
    <name type="scientific">bioreactor metagenome</name>
    <dbReference type="NCBI Taxonomy" id="1076179"/>
    <lineage>
        <taxon>unclassified sequences</taxon>
        <taxon>metagenomes</taxon>
        <taxon>ecological metagenomes</taxon>
    </lineage>
</organism>
<dbReference type="EMBL" id="VSSQ01023747">
    <property type="protein sequence ID" value="MPM70862.1"/>
    <property type="molecule type" value="Genomic_DNA"/>
</dbReference>
<reference evidence="1" key="1">
    <citation type="submission" date="2019-08" db="EMBL/GenBank/DDBJ databases">
        <authorList>
            <person name="Kucharzyk K."/>
            <person name="Murdoch R.W."/>
            <person name="Higgins S."/>
            <person name="Loffler F."/>
        </authorList>
    </citation>
    <scope>NUCLEOTIDE SEQUENCE</scope>
</reference>
<protein>
    <submittedName>
        <fullName evidence="1">Uncharacterized protein</fullName>
    </submittedName>
</protein>
<gene>
    <name evidence="1" type="ORF">SDC9_117823</name>
</gene>
<evidence type="ECO:0000313" key="1">
    <source>
        <dbReference type="EMBL" id="MPM70862.1"/>
    </source>
</evidence>